<organism evidence="1 2">
    <name type="scientific">Pseudomyxococcus hansupus</name>
    <dbReference type="NCBI Taxonomy" id="1297742"/>
    <lineage>
        <taxon>Bacteria</taxon>
        <taxon>Pseudomonadati</taxon>
        <taxon>Myxococcota</taxon>
        <taxon>Myxococcia</taxon>
        <taxon>Myxococcales</taxon>
        <taxon>Cystobacterineae</taxon>
        <taxon>Myxococcaceae</taxon>
        <taxon>Pseudomyxococcus</taxon>
    </lineage>
</organism>
<dbReference type="InterPro" id="IPR011051">
    <property type="entry name" value="RmlC_Cupin_sf"/>
</dbReference>
<protein>
    <recommendedName>
        <fullName evidence="3">Cupin type-1 domain-containing protein</fullName>
    </recommendedName>
</protein>
<dbReference type="AlphaFoldDB" id="A0A0H4WU57"/>
<dbReference type="KEGG" id="mym:A176_001757"/>
<accession>A0A0H4WU57</accession>
<name>A0A0H4WU57_9BACT</name>
<dbReference type="RefSeq" id="WP_002634098.1">
    <property type="nucleotide sequence ID" value="NZ_CP012109.1"/>
</dbReference>
<dbReference type="Gene3D" id="2.60.120.10">
    <property type="entry name" value="Jelly Rolls"/>
    <property type="match status" value="1"/>
</dbReference>
<reference evidence="1 2" key="1">
    <citation type="journal article" date="2016" name="PLoS ONE">
        <title>Complete Genome Sequence and Comparative Genomics of a Novel Myxobacterium Myxococcus hansupus.</title>
        <authorList>
            <person name="Sharma G."/>
            <person name="Narwani T."/>
            <person name="Subramanian S."/>
        </authorList>
    </citation>
    <scope>NUCLEOTIDE SEQUENCE [LARGE SCALE GENOMIC DNA]</scope>
    <source>
        <strain evidence="2">mixupus</strain>
    </source>
</reference>
<sequence length="287" mass="31335">MNAPVSVDLASLRRRLWLYRALSLFLTAFVLCVLLALRSAMAVPEDPDVEVFDVPARFEALSQKNPDAADVSETYFYADGATVHMHVMGRGQTCPLHIHRKTHEATIIVAGQAEVHQVWGQEEGLAERRGTHDPGELIASGPFTGHAWFNRATDRMLGNLVFASPRFDGNLYVEVDDARMRQGAAPFVYVPPPALDVLQAAGEPVHEVSLPVLSDRMAAVNLGAGEYGVEGTRAAPVLVYVTQGEGGLSAGEERPMKPGQLWVLRRKASVRAREGHPLSFYVFRPGA</sequence>
<dbReference type="InterPro" id="IPR014710">
    <property type="entry name" value="RmlC-like_jellyroll"/>
</dbReference>
<evidence type="ECO:0008006" key="3">
    <source>
        <dbReference type="Google" id="ProtNLM"/>
    </source>
</evidence>
<proteinExistence type="predicted"/>
<keyword evidence="2" id="KW-1185">Reference proteome</keyword>
<gene>
    <name evidence="1" type="ORF">A176_001757</name>
</gene>
<dbReference type="EMBL" id="CP012109">
    <property type="protein sequence ID" value="AKQ64845.1"/>
    <property type="molecule type" value="Genomic_DNA"/>
</dbReference>
<dbReference type="OrthoDB" id="5509131at2"/>
<evidence type="ECO:0000313" key="2">
    <source>
        <dbReference type="Proteomes" id="UP000009026"/>
    </source>
</evidence>
<dbReference type="Proteomes" id="UP000009026">
    <property type="component" value="Chromosome"/>
</dbReference>
<dbReference type="PATRIC" id="fig|1297742.4.peg.1778"/>
<dbReference type="SUPFAM" id="SSF51182">
    <property type="entry name" value="RmlC-like cupins"/>
    <property type="match status" value="1"/>
</dbReference>
<evidence type="ECO:0000313" key="1">
    <source>
        <dbReference type="EMBL" id="AKQ64845.1"/>
    </source>
</evidence>